<reference evidence="1" key="1">
    <citation type="submission" date="2021-06" db="EMBL/GenBank/DDBJ databases">
        <authorList>
            <person name="Kallberg Y."/>
            <person name="Tangrot J."/>
            <person name="Rosling A."/>
        </authorList>
    </citation>
    <scope>NUCLEOTIDE SEQUENCE</scope>
    <source>
        <strain evidence="1">UK204</strain>
    </source>
</reference>
<dbReference type="FunFam" id="3.40.50.300:FF:000737">
    <property type="entry name" value="Bifunctional polynucleotide phosphatase/kinase"/>
    <property type="match status" value="1"/>
</dbReference>
<dbReference type="Proteomes" id="UP000789570">
    <property type="component" value="Unassembled WGS sequence"/>
</dbReference>
<evidence type="ECO:0000313" key="1">
    <source>
        <dbReference type="EMBL" id="CAG8741921.1"/>
    </source>
</evidence>
<dbReference type="AlphaFoldDB" id="A0A9N9IMH0"/>
<dbReference type="Gene3D" id="3.40.50.300">
    <property type="entry name" value="P-loop containing nucleotide triphosphate hydrolases"/>
    <property type="match status" value="1"/>
</dbReference>
<name>A0A9N9IMH0_9GLOM</name>
<dbReference type="PANTHER" id="PTHR12083:SF9">
    <property type="entry name" value="BIFUNCTIONAL POLYNUCLEOTIDE PHOSPHATASE_KINASE"/>
    <property type="match status" value="1"/>
</dbReference>
<dbReference type="Pfam" id="PF08645">
    <property type="entry name" value="PNK3P"/>
    <property type="match status" value="1"/>
</dbReference>
<dbReference type="GO" id="GO:0003690">
    <property type="term" value="F:double-stranded DNA binding"/>
    <property type="evidence" value="ECO:0007669"/>
    <property type="project" value="TreeGrafter"/>
</dbReference>
<dbReference type="InterPro" id="IPR027417">
    <property type="entry name" value="P-loop_NTPase"/>
</dbReference>
<dbReference type="GO" id="GO:0046404">
    <property type="term" value="F:ATP-dependent polydeoxyribonucleotide 5'-hydroxyl-kinase activity"/>
    <property type="evidence" value="ECO:0007669"/>
    <property type="project" value="TreeGrafter"/>
</dbReference>
<keyword evidence="2" id="KW-1185">Reference proteome</keyword>
<feature type="non-terminal residue" evidence="1">
    <location>
        <position position="239"/>
    </location>
</feature>
<dbReference type="PANTHER" id="PTHR12083">
    <property type="entry name" value="BIFUNCTIONAL POLYNUCLEOTIDE PHOSPHATASE/KINASE"/>
    <property type="match status" value="1"/>
</dbReference>
<protein>
    <submittedName>
        <fullName evidence="1">8830_t:CDS:1</fullName>
    </submittedName>
</protein>
<dbReference type="SUPFAM" id="SSF56784">
    <property type="entry name" value="HAD-like"/>
    <property type="match status" value="1"/>
</dbReference>
<evidence type="ECO:0000313" key="2">
    <source>
        <dbReference type="Proteomes" id="UP000789570"/>
    </source>
</evidence>
<feature type="non-terminal residue" evidence="1">
    <location>
        <position position="1"/>
    </location>
</feature>
<dbReference type="SUPFAM" id="SSF52540">
    <property type="entry name" value="P-loop containing nucleoside triphosphate hydrolases"/>
    <property type="match status" value="1"/>
</dbReference>
<comment type="caution">
    <text evidence="1">The sequence shown here is derived from an EMBL/GenBank/DDBJ whole genome shotgun (WGS) entry which is preliminary data.</text>
</comment>
<proteinExistence type="predicted"/>
<dbReference type="Pfam" id="PF13671">
    <property type="entry name" value="AAA_33"/>
    <property type="match status" value="1"/>
</dbReference>
<dbReference type="GO" id="GO:0046403">
    <property type="term" value="F:polynucleotide 3'-phosphatase activity"/>
    <property type="evidence" value="ECO:0007669"/>
    <property type="project" value="TreeGrafter"/>
</dbReference>
<dbReference type="InterPro" id="IPR036412">
    <property type="entry name" value="HAD-like_sf"/>
</dbReference>
<dbReference type="EMBL" id="CAJVPQ010015193">
    <property type="protein sequence ID" value="CAG8741921.1"/>
    <property type="molecule type" value="Genomic_DNA"/>
</dbReference>
<dbReference type="InterPro" id="IPR013954">
    <property type="entry name" value="PNK3P"/>
</dbReference>
<gene>
    <name evidence="1" type="ORF">FCALED_LOCUS15686</name>
</gene>
<dbReference type="OrthoDB" id="19045at2759"/>
<sequence length="239" mass="27495">IERCFYVGDAAGREENWKHNTQGDWNDTDRKFAENIGIKFHTPEEFFDDAKPAPYSYGDFNPKNHPRDVEFFIPDSPPLVPPDGHCEVVIFVGYPASGKTSFAKKWLVNNGYVHVNQDSLKTKAKCTKTCEDALKENKPVVIDNTNADVESRKAYINLAKKYKVPSRCFWFQASEALAKHNNMYRAFGVVNGPRPLPEIAFVAFKSRFIEPKAEEGFEEIKKINFIFEGNEDKRRTWEM</sequence>
<dbReference type="GO" id="GO:0006281">
    <property type="term" value="P:DNA repair"/>
    <property type="evidence" value="ECO:0007669"/>
    <property type="project" value="TreeGrafter"/>
</dbReference>
<accession>A0A9N9IMH0</accession>
<dbReference type="InterPro" id="IPR023214">
    <property type="entry name" value="HAD_sf"/>
</dbReference>
<organism evidence="1 2">
    <name type="scientific">Funneliformis caledonium</name>
    <dbReference type="NCBI Taxonomy" id="1117310"/>
    <lineage>
        <taxon>Eukaryota</taxon>
        <taxon>Fungi</taxon>
        <taxon>Fungi incertae sedis</taxon>
        <taxon>Mucoromycota</taxon>
        <taxon>Glomeromycotina</taxon>
        <taxon>Glomeromycetes</taxon>
        <taxon>Glomerales</taxon>
        <taxon>Glomeraceae</taxon>
        <taxon>Funneliformis</taxon>
    </lineage>
</organism>
<dbReference type="Gene3D" id="3.40.50.1000">
    <property type="entry name" value="HAD superfamily/HAD-like"/>
    <property type="match status" value="1"/>
</dbReference>